<comment type="caution">
    <text evidence="1">The sequence shown here is derived from an EMBL/GenBank/DDBJ whole genome shotgun (WGS) entry which is preliminary data.</text>
</comment>
<evidence type="ECO:0000313" key="1">
    <source>
        <dbReference type="EMBL" id="KAJ1919913.1"/>
    </source>
</evidence>
<dbReference type="AlphaFoldDB" id="A0A9W8DRK4"/>
<accession>A0A9W8DRK4</accession>
<dbReference type="Proteomes" id="UP001150538">
    <property type="component" value="Unassembled WGS sequence"/>
</dbReference>
<dbReference type="EMBL" id="JANBPU010000020">
    <property type="protein sequence ID" value="KAJ1919913.1"/>
    <property type="molecule type" value="Genomic_DNA"/>
</dbReference>
<proteinExistence type="predicted"/>
<organism evidence="1 2">
    <name type="scientific">Mycoemilia scoparia</name>
    <dbReference type="NCBI Taxonomy" id="417184"/>
    <lineage>
        <taxon>Eukaryota</taxon>
        <taxon>Fungi</taxon>
        <taxon>Fungi incertae sedis</taxon>
        <taxon>Zoopagomycota</taxon>
        <taxon>Kickxellomycotina</taxon>
        <taxon>Kickxellomycetes</taxon>
        <taxon>Kickxellales</taxon>
        <taxon>Kickxellaceae</taxon>
        <taxon>Mycoemilia</taxon>
    </lineage>
</organism>
<name>A0A9W8DRK4_9FUNG</name>
<protein>
    <submittedName>
        <fullName evidence="1">Uncharacterized protein</fullName>
    </submittedName>
</protein>
<evidence type="ECO:0000313" key="2">
    <source>
        <dbReference type="Proteomes" id="UP001150538"/>
    </source>
</evidence>
<keyword evidence="2" id="KW-1185">Reference proteome</keyword>
<reference evidence="1" key="1">
    <citation type="submission" date="2022-07" db="EMBL/GenBank/DDBJ databases">
        <title>Phylogenomic reconstructions and comparative analyses of Kickxellomycotina fungi.</title>
        <authorList>
            <person name="Reynolds N.K."/>
            <person name="Stajich J.E."/>
            <person name="Barry K."/>
            <person name="Grigoriev I.V."/>
            <person name="Crous P."/>
            <person name="Smith M.E."/>
        </authorList>
    </citation>
    <scope>NUCLEOTIDE SEQUENCE</scope>
    <source>
        <strain evidence="1">NBRC 100468</strain>
    </source>
</reference>
<gene>
    <name evidence="1" type="ORF">H4219_001693</name>
</gene>
<sequence length="242" mass="28022">MYNYDHYSAVSSDTLFPTNPSYQSLPLENGLVYGIDRRQLEHMLPKSSRCHYHTDHIKSAVLKSVGDIYVISRPVSANTWYNKKQKYLSGEYANPCTKTFCFRSTKLQVYNIDIAEIFRQFIYYYQQFHHIDASNPTQVCNYFDSMFKNLISFLNYIPTAYDKHSVLQLTNLGALTCQNVFIGNVNHMLSSFGLSEGDCYYHDNHIVRNARNLALTYHRAILATPLISSAYHEHTHNSPGFR</sequence>